<dbReference type="EMBL" id="JACHEU010000005">
    <property type="protein sequence ID" value="MBB6014378.1"/>
    <property type="molecule type" value="Genomic_DNA"/>
</dbReference>
<comment type="caution">
    <text evidence="2">The sequence shown here is derived from an EMBL/GenBank/DDBJ whole genome shotgun (WGS) entry which is preliminary data.</text>
</comment>
<organism evidence="2 3">
    <name type="scientific">Aquamicrobium lusatiense</name>
    <dbReference type="NCBI Taxonomy" id="89772"/>
    <lineage>
        <taxon>Bacteria</taxon>
        <taxon>Pseudomonadati</taxon>
        <taxon>Pseudomonadota</taxon>
        <taxon>Alphaproteobacteria</taxon>
        <taxon>Hyphomicrobiales</taxon>
        <taxon>Phyllobacteriaceae</taxon>
        <taxon>Aquamicrobium</taxon>
    </lineage>
</organism>
<evidence type="ECO:0000313" key="2">
    <source>
        <dbReference type="EMBL" id="MBB6014378.1"/>
    </source>
</evidence>
<reference evidence="2 3" key="1">
    <citation type="submission" date="2020-08" db="EMBL/GenBank/DDBJ databases">
        <title>Genomic Encyclopedia of Type Strains, Phase IV (KMG-IV): sequencing the most valuable type-strain genomes for metagenomic binning, comparative biology and taxonomic classification.</title>
        <authorList>
            <person name="Goeker M."/>
        </authorList>
    </citation>
    <scope>NUCLEOTIDE SEQUENCE [LARGE SCALE GENOMIC DNA]</scope>
    <source>
        <strain evidence="2 3">DSM 11099</strain>
    </source>
</reference>
<dbReference type="RefSeq" id="WP_183832555.1">
    <property type="nucleotide sequence ID" value="NZ_JACHEU010000005.1"/>
</dbReference>
<name>A0A7W9S7F0_9HYPH</name>
<dbReference type="Proteomes" id="UP000533306">
    <property type="component" value="Unassembled WGS sequence"/>
</dbReference>
<keyword evidence="1" id="KW-0732">Signal</keyword>
<feature type="signal peptide" evidence="1">
    <location>
        <begin position="1"/>
        <end position="20"/>
    </location>
</feature>
<evidence type="ECO:0000313" key="3">
    <source>
        <dbReference type="Proteomes" id="UP000533306"/>
    </source>
</evidence>
<proteinExistence type="predicted"/>
<evidence type="ECO:0000256" key="1">
    <source>
        <dbReference type="SAM" id="SignalP"/>
    </source>
</evidence>
<protein>
    <recommendedName>
        <fullName evidence="4">DUF1344 domain-containing protein</fullName>
    </recommendedName>
</protein>
<keyword evidence="3" id="KW-1185">Reference proteome</keyword>
<accession>A0A7W9S7F0</accession>
<gene>
    <name evidence="2" type="ORF">HNR59_003772</name>
</gene>
<evidence type="ECO:0008006" key="4">
    <source>
        <dbReference type="Google" id="ProtNLM"/>
    </source>
</evidence>
<sequence>MIRIIASAAALALVSGSAFAASISGQVASYDAQARTIHFENGETASIPVHVAVPADLAAGSHATVQINDNTGLIGAVFSSTLLGS</sequence>
<feature type="chain" id="PRO_5031206779" description="DUF1344 domain-containing protein" evidence="1">
    <location>
        <begin position="21"/>
        <end position="85"/>
    </location>
</feature>
<dbReference type="AlphaFoldDB" id="A0A7W9S7F0"/>